<evidence type="ECO:0000313" key="3">
    <source>
        <dbReference type="Proteomes" id="UP001141552"/>
    </source>
</evidence>
<reference evidence="2" key="1">
    <citation type="submission" date="2022-02" db="EMBL/GenBank/DDBJ databases">
        <authorList>
            <person name="Henning P.M."/>
            <person name="McCubbin A.G."/>
            <person name="Shore J.S."/>
        </authorList>
    </citation>
    <scope>NUCLEOTIDE SEQUENCE</scope>
    <source>
        <strain evidence="2">F60SS</strain>
        <tissue evidence="2">Leaves</tissue>
    </source>
</reference>
<comment type="caution">
    <text evidence="2">The sequence shown here is derived from an EMBL/GenBank/DDBJ whole genome shotgun (WGS) entry which is preliminary data.</text>
</comment>
<feature type="domain" description="HMG box" evidence="1">
    <location>
        <begin position="82"/>
        <end position="116"/>
    </location>
</feature>
<evidence type="ECO:0000313" key="2">
    <source>
        <dbReference type="EMBL" id="KAJ4829759.1"/>
    </source>
</evidence>
<dbReference type="CDD" id="cd00084">
    <property type="entry name" value="HMG-box_SF"/>
    <property type="match status" value="1"/>
</dbReference>
<protein>
    <recommendedName>
        <fullName evidence="1">HMG box domain-containing protein</fullName>
    </recommendedName>
</protein>
<dbReference type="PANTHER" id="PTHR34835:SF34">
    <property type="entry name" value="OS08G0555500 PROTEIN"/>
    <property type="match status" value="1"/>
</dbReference>
<dbReference type="EMBL" id="JAKUCV010005809">
    <property type="protein sequence ID" value="KAJ4829759.1"/>
    <property type="molecule type" value="Genomic_DNA"/>
</dbReference>
<dbReference type="Proteomes" id="UP001141552">
    <property type="component" value="Unassembled WGS sequence"/>
</dbReference>
<accession>A0A9Q0FDY1</accession>
<dbReference type="Gene3D" id="1.10.30.10">
    <property type="entry name" value="High mobility group box domain"/>
    <property type="match status" value="1"/>
</dbReference>
<sequence>MLWQRERLMSMLSQMGRGKERGRTDMQLLVLHARGCILGIINCIPCIMVQVRYDLSMGFSGILMCTSDAVAVSLSRSRVLLILNATKAASDAWKSMSVEEKERYTKRAREMWDNYLSNAPARSPRRRKQTKLVTRCSPGRVFNVMQHLTMEQKDAVRSMGFGSLLGLRCRTLRPSLCLCYWRDLTPQDAAWRFVEASGKDVINSGPDDLIAGLRRSYSATNRGISLRLLEERLKDPEAGEGFKRSFVLYALGTLVSPTARLDVSPSFLHFLTRQIWMYVIHQYNRGKFLLDRLVREVPRFHQGKQRAVLQTFANPYLNASIYMYPKMDPVLQPFLLLVFLLGERKRLQNKKNEKESVVTMNAASSVPVVWKERSIGMELAEYGGESDGRQADKLNTEVEHCPVFEQEGSQINMESLLTRENVVDGDIEIAPESVETVCQSKEYDYDGTLDYTNNNVHEEVYIFSTCACPVLDCNFVGGISIDFLLIPFRFLGPSGQLDL</sequence>
<dbReference type="SUPFAM" id="SSF47095">
    <property type="entry name" value="HMG-box"/>
    <property type="match status" value="1"/>
</dbReference>
<evidence type="ECO:0000259" key="1">
    <source>
        <dbReference type="Pfam" id="PF09011"/>
    </source>
</evidence>
<feature type="non-terminal residue" evidence="2">
    <location>
        <position position="499"/>
    </location>
</feature>
<gene>
    <name evidence="2" type="ORF">Tsubulata_027864</name>
</gene>
<dbReference type="PANTHER" id="PTHR34835">
    <property type="entry name" value="OS07G0283600 PROTEIN-RELATED"/>
    <property type="match status" value="1"/>
</dbReference>
<dbReference type="Pfam" id="PF09011">
    <property type="entry name" value="HMG_box_2"/>
    <property type="match status" value="1"/>
</dbReference>
<name>A0A9Q0FDY1_9ROSI</name>
<keyword evidence="3" id="KW-1185">Reference proteome</keyword>
<dbReference type="OrthoDB" id="834427at2759"/>
<reference evidence="2" key="2">
    <citation type="journal article" date="2023" name="Plants (Basel)">
        <title>Annotation of the Turnera subulata (Passifloraceae) Draft Genome Reveals the S-Locus Evolved after the Divergence of Turneroideae from Passifloroideae in a Stepwise Manner.</title>
        <authorList>
            <person name="Henning P.M."/>
            <person name="Roalson E.H."/>
            <person name="Mir W."/>
            <person name="McCubbin A.G."/>
            <person name="Shore J.S."/>
        </authorList>
    </citation>
    <scope>NUCLEOTIDE SEQUENCE</scope>
    <source>
        <strain evidence="2">F60SS</strain>
    </source>
</reference>
<dbReference type="AlphaFoldDB" id="A0A9Q0FDY1"/>
<organism evidence="2 3">
    <name type="scientific">Turnera subulata</name>
    <dbReference type="NCBI Taxonomy" id="218843"/>
    <lineage>
        <taxon>Eukaryota</taxon>
        <taxon>Viridiplantae</taxon>
        <taxon>Streptophyta</taxon>
        <taxon>Embryophyta</taxon>
        <taxon>Tracheophyta</taxon>
        <taxon>Spermatophyta</taxon>
        <taxon>Magnoliopsida</taxon>
        <taxon>eudicotyledons</taxon>
        <taxon>Gunneridae</taxon>
        <taxon>Pentapetalae</taxon>
        <taxon>rosids</taxon>
        <taxon>fabids</taxon>
        <taxon>Malpighiales</taxon>
        <taxon>Passifloraceae</taxon>
        <taxon>Turnera</taxon>
    </lineage>
</organism>
<dbReference type="InterPro" id="IPR009071">
    <property type="entry name" value="HMG_box_dom"/>
</dbReference>
<dbReference type="InterPro" id="IPR036910">
    <property type="entry name" value="HMG_box_dom_sf"/>
</dbReference>
<proteinExistence type="predicted"/>